<feature type="transmembrane region" description="Helical" evidence="2">
    <location>
        <begin position="91"/>
        <end position="111"/>
    </location>
</feature>
<organism evidence="4 5">
    <name type="scientific">Gossypium anomalum</name>
    <dbReference type="NCBI Taxonomy" id="47600"/>
    <lineage>
        <taxon>Eukaryota</taxon>
        <taxon>Viridiplantae</taxon>
        <taxon>Streptophyta</taxon>
        <taxon>Embryophyta</taxon>
        <taxon>Tracheophyta</taxon>
        <taxon>Spermatophyta</taxon>
        <taxon>Magnoliopsida</taxon>
        <taxon>eudicotyledons</taxon>
        <taxon>Gunneridae</taxon>
        <taxon>Pentapetalae</taxon>
        <taxon>rosids</taxon>
        <taxon>malvids</taxon>
        <taxon>Malvales</taxon>
        <taxon>Malvaceae</taxon>
        <taxon>Malvoideae</taxon>
        <taxon>Gossypium</taxon>
    </lineage>
</organism>
<evidence type="ECO:0000313" key="4">
    <source>
        <dbReference type="EMBL" id="KAG8492878.1"/>
    </source>
</evidence>
<sequence length="169" mass="18945">MALTHNSFQVKIMVVFLAIMLLMSSAAARSGARYYGRKNPSYYDSSSDTYDTTKCQLLLINPIARLCYISKLKALILTQDFFRMALTHNSFQVKIMVVFLAIMLLMSSAAARSRSGHYDFDFFRRRHPRYDNSPSQGRKNPPYYDSPSDTDGSTESGGVGGGGGRRPML</sequence>
<keyword evidence="2" id="KW-0472">Membrane</keyword>
<evidence type="ECO:0000256" key="2">
    <source>
        <dbReference type="SAM" id="Phobius"/>
    </source>
</evidence>
<keyword evidence="3" id="KW-0732">Signal</keyword>
<dbReference type="AlphaFoldDB" id="A0A8J6D6E2"/>
<keyword evidence="2" id="KW-1133">Transmembrane helix</keyword>
<keyword evidence="2" id="KW-0812">Transmembrane</keyword>
<feature type="region of interest" description="Disordered" evidence="1">
    <location>
        <begin position="129"/>
        <end position="169"/>
    </location>
</feature>
<feature type="signal peptide" evidence="3">
    <location>
        <begin position="1"/>
        <end position="28"/>
    </location>
</feature>
<dbReference type="EMBL" id="JAHUZN010000005">
    <property type="protein sequence ID" value="KAG8492878.1"/>
    <property type="molecule type" value="Genomic_DNA"/>
</dbReference>
<comment type="caution">
    <text evidence="4">The sequence shown here is derived from an EMBL/GenBank/DDBJ whole genome shotgun (WGS) entry which is preliminary data.</text>
</comment>
<keyword evidence="5" id="KW-1185">Reference proteome</keyword>
<accession>A0A8J6D6E2</accession>
<evidence type="ECO:0000256" key="1">
    <source>
        <dbReference type="SAM" id="MobiDB-lite"/>
    </source>
</evidence>
<dbReference type="Proteomes" id="UP000701853">
    <property type="component" value="Chromosome 5"/>
</dbReference>
<proteinExistence type="predicted"/>
<reference evidence="4 5" key="1">
    <citation type="journal article" date="2021" name="bioRxiv">
        <title>The Gossypium anomalum genome as a resource for cotton improvement and evolutionary analysis of hybrid incompatibility.</title>
        <authorList>
            <person name="Grover C.E."/>
            <person name="Yuan D."/>
            <person name="Arick M.A."/>
            <person name="Miller E.R."/>
            <person name="Hu G."/>
            <person name="Peterson D.G."/>
            <person name="Wendel J.F."/>
            <person name="Udall J.A."/>
        </authorList>
    </citation>
    <scope>NUCLEOTIDE SEQUENCE [LARGE SCALE GENOMIC DNA]</scope>
    <source>
        <strain evidence="4">JFW-Udall</strain>
        <tissue evidence="4">Leaf</tissue>
    </source>
</reference>
<feature type="compositionally biased region" description="Gly residues" evidence="1">
    <location>
        <begin position="155"/>
        <end position="169"/>
    </location>
</feature>
<feature type="chain" id="PRO_5035146493" evidence="3">
    <location>
        <begin position="29"/>
        <end position="169"/>
    </location>
</feature>
<protein>
    <submittedName>
        <fullName evidence="4">Uncharacterized protein</fullName>
    </submittedName>
</protein>
<name>A0A8J6D6E2_9ROSI</name>
<evidence type="ECO:0000313" key="5">
    <source>
        <dbReference type="Proteomes" id="UP000701853"/>
    </source>
</evidence>
<gene>
    <name evidence="4" type="ORF">CXB51_010054</name>
</gene>
<evidence type="ECO:0000256" key="3">
    <source>
        <dbReference type="SAM" id="SignalP"/>
    </source>
</evidence>